<feature type="compositionally biased region" description="Polar residues" evidence="1">
    <location>
        <begin position="1"/>
        <end position="13"/>
    </location>
</feature>
<evidence type="ECO:0000313" key="2">
    <source>
        <dbReference type="EMBL" id="EIW80983.1"/>
    </source>
</evidence>
<dbReference type="OMA" id="CLWHIVI"/>
<dbReference type="AlphaFoldDB" id="A0A5M3MPE8"/>
<comment type="caution">
    <text evidence="2">The sequence shown here is derived from an EMBL/GenBank/DDBJ whole genome shotgun (WGS) entry which is preliminary data.</text>
</comment>
<name>A0A5M3MPE8_CONPW</name>
<sequence>MSSNQDPGSSSDTPLDDPTYLQSPLHTLADSFKLGSHVDVPSLLDAYDTFVHRVKSQAQGFQERLGEIPAAKQIRQQSSDVIQALRRDIGLAHYDPIGNLATCGSPESRLLSEDCLKAAKEASLICQRALCLWHIVIHFRAISEQFSGNNYSCHTTPFLTSICLAHDILSVLDDVIKIYLCEALPALNGRKIQSLAICSIHLQQLPHGLLQSKQRDIVEVTKCALSSGESTKFFDGIKVMCHLLDHYDTIFGPSVVELLCFMRKLSSDSLETRSRAAVAMAKLAQCLSSSRTSIARTDDVATFILSLSTSPQAKTSPLESSLCLFEIIQHTINTSKEIFPGNCPTWAVSVLASLIVLSGRKLFFHGAAMKFVFHSLGSVEAHKHPTIRAFHAPLWKCLVWAFMDLVHSSQTDLEVLESAFSAVNQVHRAGVGASLVMSLLDVSSCYGAWSTAKAFRVLEDMITSDSKHVQRDAVRLLKLMTGSKGPSSSDTLQCSSRKPTPLITNALLDGSLVQVEWVALPKLVKALPRTNLGHMRRFFLQELFCHLDSLLLLWSLCVDPTSDTKLQPDVVEIWKNLLVIESEKRACTVARASLVLVQFLPSASKFSKGLSLDGQIRCLKIISQLWQALRGVCAVLAVAAAAKPLLASLLVQKFQLEDEEALYLWSFLCEELARAIEPSATAVVAGEISSSSTEKRLWGVAANYVLSSDNHLALWDIVELLELPLRSDWTMVDLELDAWKCCLKHAIHLADITAVGAMQVVNHLIHGWGDRHETTNSLVMVAIILQVPEVEAIKLWFEDEHEILSENDYNHVVVTFYCEILGRLQLHPLSIKVLEDIGPFLAAGFVRIPEPALAPIAFEQFGELPTEESRSLSTSFLQKFKDV</sequence>
<dbReference type="KEGG" id="cput:CONPUDRAFT_72825"/>
<dbReference type="OrthoDB" id="3259617at2759"/>
<gene>
    <name evidence="2" type="ORF">CONPUDRAFT_72825</name>
</gene>
<dbReference type="Proteomes" id="UP000053558">
    <property type="component" value="Unassembled WGS sequence"/>
</dbReference>
<accession>A0A5M3MPE8</accession>
<feature type="region of interest" description="Disordered" evidence="1">
    <location>
        <begin position="1"/>
        <end position="21"/>
    </location>
</feature>
<protein>
    <submittedName>
        <fullName evidence="2">Uncharacterized protein</fullName>
    </submittedName>
</protein>
<evidence type="ECO:0000256" key="1">
    <source>
        <dbReference type="SAM" id="MobiDB-lite"/>
    </source>
</evidence>
<dbReference type="GeneID" id="19209056"/>
<keyword evidence="3" id="KW-1185">Reference proteome</keyword>
<dbReference type="EMBL" id="JH711578">
    <property type="protein sequence ID" value="EIW80983.1"/>
    <property type="molecule type" value="Genomic_DNA"/>
</dbReference>
<dbReference type="RefSeq" id="XP_007768293.1">
    <property type="nucleotide sequence ID" value="XM_007770103.1"/>
</dbReference>
<organism evidence="2 3">
    <name type="scientific">Coniophora puteana (strain RWD-64-598)</name>
    <name type="common">Brown rot fungus</name>
    <dbReference type="NCBI Taxonomy" id="741705"/>
    <lineage>
        <taxon>Eukaryota</taxon>
        <taxon>Fungi</taxon>
        <taxon>Dikarya</taxon>
        <taxon>Basidiomycota</taxon>
        <taxon>Agaricomycotina</taxon>
        <taxon>Agaricomycetes</taxon>
        <taxon>Agaricomycetidae</taxon>
        <taxon>Boletales</taxon>
        <taxon>Coniophorineae</taxon>
        <taxon>Coniophoraceae</taxon>
        <taxon>Coniophora</taxon>
    </lineage>
</organism>
<proteinExistence type="predicted"/>
<evidence type="ECO:0000313" key="3">
    <source>
        <dbReference type="Proteomes" id="UP000053558"/>
    </source>
</evidence>
<reference evidence="3" key="1">
    <citation type="journal article" date="2012" name="Science">
        <title>The Paleozoic origin of enzymatic lignin decomposition reconstructed from 31 fungal genomes.</title>
        <authorList>
            <person name="Floudas D."/>
            <person name="Binder M."/>
            <person name="Riley R."/>
            <person name="Barry K."/>
            <person name="Blanchette R.A."/>
            <person name="Henrissat B."/>
            <person name="Martinez A.T."/>
            <person name="Otillar R."/>
            <person name="Spatafora J.W."/>
            <person name="Yadav J.S."/>
            <person name="Aerts A."/>
            <person name="Benoit I."/>
            <person name="Boyd A."/>
            <person name="Carlson A."/>
            <person name="Copeland A."/>
            <person name="Coutinho P.M."/>
            <person name="de Vries R.P."/>
            <person name="Ferreira P."/>
            <person name="Findley K."/>
            <person name="Foster B."/>
            <person name="Gaskell J."/>
            <person name="Glotzer D."/>
            <person name="Gorecki P."/>
            <person name="Heitman J."/>
            <person name="Hesse C."/>
            <person name="Hori C."/>
            <person name="Igarashi K."/>
            <person name="Jurgens J.A."/>
            <person name="Kallen N."/>
            <person name="Kersten P."/>
            <person name="Kohler A."/>
            <person name="Kuees U."/>
            <person name="Kumar T.K.A."/>
            <person name="Kuo A."/>
            <person name="LaButti K."/>
            <person name="Larrondo L.F."/>
            <person name="Lindquist E."/>
            <person name="Ling A."/>
            <person name="Lombard V."/>
            <person name="Lucas S."/>
            <person name="Lundell T."/>
            <person name="Martin R."/>
            <person name="McLaughlin D.J."/>
            <person name="Morgenstern I."/>
            <person name="Morin E."/>
            <person name="Murat C."/>
            <person name="Nagy L.G."/>
            <person name="Nolan M."/>
            <person name="Ohm R.A."/>
            <person name="Patyshakuliyeva A."/>
            <person name="Rokas A."/>
            <person name="Ruiz-Duenas F.J."/>
            <person name="Sabat G."/>
            <person name="Salamov A."/>
            <person name="Samejima M."/>
            <person name="Schmutz J."/>
            <person name="Slot J.C."/>
            <person name="St John F."/>
            <person name="Stenlid J."/>
            <person name="Sun H."/>
            <person name="Sun S."/>
            <person name="Syed K."/>
            <person name="Tsang A."/>
            <person name="Wiebenga A."/>
            <person name="Young D."/>
            <person name="Pisabarro A."/>
            <person name="Eastwood D.C."/>
            <person name="Martin F."/>
            <person name="Cullen D."/>
            <person name="Grigoriev I.V."/>
            <person name="Hibbett D.S."/>
        </authorList>
    </citation>
    <scope>NUCLEOTIDE SEQUENCE [LARGE SCALE GENOMIC DNA]</scope>
    <source>
        <strain evidence="3">RWD-64-598 SS2</strain>
    </source>
</reference>